<gene>
    <name evidence="1" type="ORF">EVAR_47301_1</name>
</gene>
<dbReference type="EMBL" id="BGZK01001242">
    <property type="protein sequence ID" value="GBP75265.1"/>
    <property type="molecule type" value="Genomic_DNA"/>
</dbReference>
<organism evidence="1 2">
    <name type="scientific">Eumeta variegata</name>
    <name type="common">Bagworm moth</name>
    <name type="synonym">Eumeta japonica</name>
    <dbReference type="NCBI Taxonomy" id="151549"/>
    <lineage>
        <taxon>Eukaryota</taxon>
        <taxon>Metazoa</taxon>
        <taxon>Ecdysozoa</taxon>
        <taxon>Arthropoda</taxon>
        <taxon>Hexapoda</taxon>
        <taxon>Insecta</taxon>
        <taxon>Pterygota</taxon>
        <taxon>Neoptera</taxon>
        <taxon>Endopterygota</taxon>
        <taxon>Lepidoptera</taxon>
        <taxon>Glossata</taxon>
        <taxon>Ditrysia</taxon>
        <taxon>Tineoidea</taxon>
        <taxon>Psychidae</taxon>
        <taxon>Oiketicinae</taxon>
        <taxon>Eumeta</taxon>
    </lineage>
</organism>
<sequence>MGDENVYVTSKEAAPKNAASCFLAPCGKDPAAILRRIVTGDETWPVHVPLQGTGLLNCEVVEAIPHHAGPVRVGGGTKLVWRYVCEAIGRSVLCKLCGTKMNLFDREVHLTTRGARTKLKHWLNTYSSYVTNHYVYVLDSDGGPKRPCPNV</sequence>
<protein>
    <submittedName>
        <fullName evidence="1">Uncharacterized protein</fullName>
    </submittedName>
</protein>
<dbReference type="Proteomes" id="UP000299102">
    <property type="component" value="Unassembled WGS sequence"/>
</dbReference>
<evidence type="ECO:0000313" key="2">
    <source>
        <dbReference type="Proteomes" id="UP000299102"/>
    </source>
</evidence>
<reference evidence="1 2" key="1">
    <citation type="journal article" date="2019" name="Commun. Biol.">
        <title>The bagworm genome reveals a unique fibroin gene that provides high tensile strength.</title>
        <authorList>
            <person name="Kono N."/>
            <person name="Nakamura H."/>
            <person name="Ohtoshi R."/>
            <person name="Tomita M."/>
            <person name="Numata K."/>
            <person name="Arakawa K."/>
        </authorList>
    </citation>
    <scope>NUCLEOTIDE SEQUENCE [LARGE SCALE GENOMIC DNA]</scope>
</reference>
<accession>A0A4C1YLP3</accession>
<evidence type="ECO:0000313" key="1">
    <source>
        <dbReference type="EMBL" id="GBP75265.1"/>
    </source>
</evidence>
<dbReference type="AlphaFoldDB" id="A0A4C1YLP3"/>
<proteinExistence type="predicted"/>
<comment type="caution">
    <text evidence="1">The sequence shown here is derived from an EMBL/GenBank/DDBJ whole genome shotgun (WGS) entry which is preliminary data.</text>
</comment>
<name>A0A4C1YLP3_EUMVA</name>
<keyword evidence="2" id="KW-1185">Reference proteome</keyword>